<dbReference type="Proteomes" id="UP001215280">
    <property type="component" value="Unassembled WGS sequence"/>
</dbReference>
<dbReference type="AlphaFoldDB" id="A0AAD7J6F8"/>
<feature type="compositionally biased region" description="Basic and acidic residues" evidence="1">
    <location>
        <begin position="135"/>
        <end position="145"/>
    </location>
</feature>
<feature type="compositionally biased region" description="Basic and acidic residues" evidence="1">
    <location>
        <begin position="1"/>
        <end position="11"/>
    </location>
</feature>
<feature type="region of interest" description="Disordered" evidence="1">
    <location>
        <begin position="122"/>
        <end position="154"/>
    </location>
</feature>
<proteinExistence type="predicted"/>
<name>A0AAD7J6F8_9AGAR</name>
<gene>
    <name evidence="2" type="ORF">DFH07DRAFT_940478</name>
</gene>
<evidence type="ECO:0000313" key="3">
    <source>
        <dbReference type="Proteomes" id="UP001215280"/>
    </source>
</evidence>
<accession>A0AAD7J6F8</accession>
<evidence type="ECO:0000313" key="2">
    <source>
        <dbReference type="EMBL" id="KAJ7757349.1"/>
    </source>
</evidence>
<keyword evidence="3" id="KW-1185">Reference proteome</keyword>
<sequence length="199" mass="21825">MDREVQKELQDNRPGGARWKRKHKKLGLEKGCSGRIRTHAGSNRGYWSISEQLWQRDTDEPGDRGHIQTEIEQRKKNSSVDIGTGPESNGGIPPLFDNLSKGCDISWLTVLLHRSATLNKPVGDRGEGLGLNDIQKPDIPQDAKRSKSKNSWVGGEGLADLEKKKLEVICLDGWGTLGTVVASHSIFEGSLAPIRPGNG</sequence>
<evidence type="ECO:0000256" key="1">
    <source>
        <dbReference type="SAM" id="MobiDB-lite"/>
    </source>
</evidence>
<reference evidence="2" key="1">
    <citation type="submission" date="2023-03" db="EMBL/GenBank/DDBJ databases">
        <title>Massive genome expansion in bonnet fungi (Mycena s.s.) driven by repeated elements and novel gene families across ecological guilds.</title>
        <authorList>
            <consortium name="Lawrence Berkeley National Laboratory"/>
            <person name="Harder C.B."/>
            <person name="Miyauchi S."/>
            <person name="Viragh M."/>
            <person name="Kuo A."/>
            <person name="Thoen E."/>
            <person name="Andreopoulos B."/>
            <person name="Lu D."/>
            <person name="Skrede I."/>
            <person name="Drula E."/>
            <person name="Henrissat B."/>
            <person name="Morin E."/>
            <person name="Kohler A."/>
            <person name="Barry K."/>
            <person name="LaButti K."/>
            <person name="Morin E."/>
            <person name="Salamov A."/>
            <person name="Lipzen A."/>
            <person name="Mereny Z."/>
            <person name="Hegedus B."/>
            <person name="Baldrian P."/>
            <person name="Stursova M."/>
            <person name="Weitz H."/>
            <person name="Taylor A."/>
            <person name="Grigoriev I.V."/>
            <person name="Nagy L.G."/>
            <person name="Martin F."/>
            <person name="Kauserud H."/>
        </authorList>
    </citation>
    <scope>NUCLEOTIDE SEQUENCE</scope>
    <source>
        <strain evidence="2">CBHHK188m</strain>
    </source>
</reference>
<feature type="region of interest" description="Disordered" evidence="1">
    <location>
        <begin position="1"/>
        <end position="24"/>
    </location>
</feature>
<feature type="region of interest" description="Disordered" evidence="1">
    <location>
        <begin position="69"/>
        <end position="88"/>
    </location>
</feature>
<organism evidence="2 3">
    <name type="scientific">Mycena maculata</name>
    <dbReference type="NCBI Taxonomy" id="230809"/>
    <lineage>
        <taxon>Eukaryota</taxon>
        <taxon>Fungi</taxon>
        <taxon>Dikarya</taxon>
        <taxon>Basidiomycota</taxon>
        <taxon>Agaricomycotina</taxon>
        <taxon>Agaricomycetes</taxon>
        <taxon>Agaricomycetidae</taxon>
        <taxon>Agaricales</taxon>
        <taxon>Marasmiineae</taxon>
        <taxon>Mycenaceae</taxon>
        <taxon>Mycena</taxon>
    </lineage>
</organism>
<dbReference type="EMBL" id="JARJLG010000058">
    <property type="protein sequence ID" value="KAJ7757349.1"/>
    <property type="molecule type" value="Genomic_DNA"/>
</dbReference>
<protein>
    <submittedName>
        <fullName evidence="2">Uncharacterized protein</fullName>
    </submittedName>
</protein>
<comment type="caution">
    <text evidence="2">The sequence shown here is derived from an EMBL/GenBank/DDBJ whole genome shotgun (WGS) entry which is preliminary data.</text>
</comment>